<sequence length="62" mass="6664">MHPSEKPMVPRHGLRIDLILRELPLGLIGLGGAALAVRVGAEPVAALPLAFLVSVRVRLHRI</sequence>
<accession>A0ABV1UH60</accession>
<name>A0ABV1UH60_9ACTN</name>
<protein>
    <submittedName>
        <fullName evidence="1">Uncharacterized protein</fullName>
    </submittedName>
</protein>
<dbReference type="Proteomes" id="UP001470023">
    <property type="component" value="Unassembled WGS sequence"/>
</dbReference>
<gene>
    <name evidence="1" type="ORF">ABT272_35775</name>
</gene>
<keyword evidence="2" id="KW-1185">Reference proteome</keyword>
<comment type="caution">
    <text evidence="1">The sequence shown here is derived from an EMBL/GenBank/DDBJ whole genome shotgun (WGS) entry which is preliminary data.</text>
</comment>
<reference evidence="1 2" key="1">
    <citation type="submission" date="2024-06" db="EMBL/GenBank/DDBJ databases">
        <title>The Natural Products Discovery Center: Release of the First 8490 Sequenced Strains for Exploring Actinobacteria Biosynthetic Diversity.</title>
        <authorList>
            <person name="Kalkreuter E."/>
            <person name="Kautsar S.A."/>
            <person name="Yang D."/>
            <person name="Bader C.D."/>
            <person name="Teijaro C.N."/>
            <person name="Fluegel L."/>
            <person name="Davis C.M."/>
            <person name="Simpson J.R."/>
            <person name="Lauterbach L."/>
            <person name="Steele A.D."/>
            <person name="Gui C."/>
            <person name="Meng S."/>
            <person name="Li G."/>
            <person name="Viehrig K."/>
            <person name="Ye F."/>
            <person name="Su P."/>
            <person name="Kiefer A.F."/>
            <person name="Nichols A."/>
            <person name="Cepeda A.J."/>
            <person name="Yan W."/>
            <person name="Fan B."/>
            <person name="Jiang Y."/>
            <person name="Adhikari A."/>
            <person name="Zheng C.-J."/>
            <person name="Schuster L."/>
            <person name="Cowan T.M."/>
            <person name="Smanski M.J."/>
            <person name="Chevrette M.G."/>
            <person name="De Carvalho L.P.S."/>
            <person name="Shen B."/>
        </authorList>
    </citation>
    <scope>NUCLEOTIDE SEQUENCE [LARGE SCALE GENOMIC DNA]</scope>
    <source>
        <strain evidence="1 2">NPDC001166</strain>
    </source>
</reference>
<evidence type="ECO:0000313" key="2">
    <source>
        <dbReference type="Proteomes" id="UP001470023"/>
    </source>
</evidence>
<dbReference type="RefSeq" id="WP_351943908.1">
    <property type="nucleotide sequence ID" value="NZ_JBEOZW010000004.1"/>
</dbReference>
<dbReference type="EMBL" id="JBEPAZ010000051">
    <property type="protein sequence ID" value="MER6433044.1"/>
    <property type="molecule type" value="Genomic_DNA"/>
</dbReference>
<proteinExistence type="predicted"/>
<organism evidence="1 2">
    <name type="scientific">Streptomyces sp. 900105245</name>
    <dbReference type="NCBI Taxonomy" id="3154379"/>
    <lineage>
        <taxon>Bacteria</taxon>
        <taxon>Bacillati</taxon>
        <taxon>Actinomycetota</taxon>
        <taxon>Actinomycetes</taxon>
        <taxon>Kitasatosporales</taxon>
        <taxon>Streptomycetaceae</taxon>
        <taxon>Streptomyces</taxon>
    </lineage>
</organism>
<evidence type="ECO:0000313" key="1">
    <source>
        <dbReference type="EMBL" id="MER6433044.1"/>
    </source>
</evidence>